<feature type="transmembrane region" description="Helical" evidence="1">
    <location>
        <begin position="144"/>
        <end position="166"/>
    </location>
</feature>
<feature type="transmembrane region" description="Helical" evidence="1">
    <location>
        <begin position="97"/>
        <end position="124"/>
    </location>
</feature>
<dbReference type="EMBL" id="PGCJ01000820">
    <property type="protein sequence ID" value="PLW19021.1"/>
    <property type="molecule type" value="Genomic_DNA"/>
</dbReference>
<evidence type="ECO:0000313" key="2">
    <source>
        <dbReference type="EMBL" id="PLW19021.1"/>
    </source>
</evidence>
<protein>
    <submittedName>
        <fullName evidence="2">Uncharacterized protein</fullName>
    </submittedName>
</protein>
<feature type="transmembrane region" description="Helical" evidence="1">
    <location>
        <begin position="46"/>
        <end position="70"/>
    </location>
</feature>
<dbReference type="AlphaFoldDB" id="A0A2N5T0H8"/>
<organism evidence="2 3">
    <name type="scientific">Puccinia coronata f. sp. avenae</name>
    <dbReference type="NCBI Taxonomy" id="200324"/>
    <lineage>
        <taxon>Eukaryota</taxon>
        <taxon>Fungi</taxon>
        <taxon>Dikarya</taxon>
        <taxon>Basidiomycota</taxon>
        <taxon>Pucciniomycotina</taxon>
        <taxon>Pucciniomycetes</taxon>
        <taxon>Pucciniales</taxon>
        <taxon>Pucciniaceae</taxon>
        <taxon>Puccinia</taxon>
    </lineage>
</organism>
<sequence>MHHHLRRFLNEDILSTIPPGANPFKYLLRLAAPALSYSIASSSTQYIFWVLFILHWLIVLFCLVVLLLLYQRGVKQFLWLVRRLNIEDKNGKTAPLFLVNTSVLIPITQCMGSLASQGYIFLIIKNVSSNRDQVGHSALTTMMVVMFSCEILTYWTLSHCFLVAVYSSYRNRHHVSKGARRWMPPPILINAVFFIFPIGVIAACITIFTWFSSVLNPFLDEVFNILDILRQGSSIWDQLRIPSTSSEQKYQLVTNLTQVASRAQSVGRNLKIHFQDVVHSLMVLQWVLLSLTCTAVVVFVLVFYKLAWRFHEQANQSLTSTINQSSPIQEQRWQSQGDPPSMIQYRSNHTHRTFFDTVRSNPQFLHLIIRAVFIGIAMLTSMVTMILGIVANERTLTNPQLRQALAWLATASGTWSAIPISWHCWRLYKDKTGGTLLNSSSSQSKDVALTVYQSNARLEQSSEPVLDEVEVERGFNTPSTLNFSKALEDSSHCRGSLEDSFKNFTS</sequence>
<keyword evidence="1" id="KW-0472">Membrane</keyword>
<reference evidence="2 3" key="1">
    <citation type="submission" date="2017-11" db="EMBL/GenBank/DDBJ databases">
        <title>De novo assembly and phasing of dikaryotic genomes from two isolates of Puccinia coronata f. sp. avenae, the causal agent of oat crown rust.</title>
        <authorList>
            <person name="Miller M.E."/>
            <person name="Zhang Y."/>
            <person name="Omidvar V."/>
            <person name="Sperschneider J."/>
            <person name="Schwessinger B."/>
            <person name="Raley C."/>
            <person name="Palmer J.M."/>
            <person name="Garnica D."/>
            <person name="Upadhyaya N."/>
            <person name="Rathjen J."/>
            <person name="Taylor J.M."/>
            <person name="Park R.F."/>
            <person name="Dodds P.N."/>
            <person name="Hirsch C.D."/>
            <person name="Kianian S.F."/>
            <person name="Figueroa M."/>
        </authorList>
    </citation>
    <scope>NUCLEOTIDE SEQUENCE [LARGE SCALE GENOMIC DNA]</scope>
    <source>
        <strain evidence="2">12NC29</strain>
    </source>
</reference>
<feature type="transmembrane region" description="Helical" evidence="1">
    <location>
        <begin position="404"/>
        <end position="422"/>
    </location>
</feature>
<evidence type="ECO:0000256" key="1">
    <source>
        <dbReference type="SAM" id="Phobius"/>
    </source>
</evidence>
<accession>A0A2N5T0H8</accession>
<dbReference type="Proteomes" id="UP000235388">
    <property type="component" value="Unassembled WGS sequence"/>
</dbReference>
<feature type="transmembrane region" description="Helical" evidence="1">
    <location>
        <begin position="187"/>
        <end position="211"/>
    </location>
</feature>
<feature type="transmembrane region" description="Helical" evidence="1">
    <location>
        <begin position="283"/>
        <end position="304"/>
    </location>
</feature>
<dbReference type="OrthoDB" id="2509728at2759"/>
<keyword evidence="1" id="KW-1133">Transmembrane helix</keyword>
<keyword evidence="3" id="KW-1185">Reference proteome</keyword>
<keyword evidence="1" id="KW-0812">Transmembrane</keyword>
<proteinExistence type="predicted"/>
<evidence type="ECO:0000313" key="3">
    <source>
        <dbReference type="Proteomes" id="UP000235388"/>
    </source>
</evidence>
<feature type="transmembrane region" description="Helical" evidence="1">
    <location>
        <begin position="367"/>
        <end position="392"/>
    </location>
</feature>
<gene>
    <name evidence="2" type="ORF">PCANC_09800</name>
</gene>
<name>A0A2N5T0H8_9BASI</name>
<comment type="caution">
    <text evidence="2">The sequence shown here is derived from an EMBL/GenBank/DDBJ whole genome shotgun (WGS) entry which is preliminary data.</text>
</comment>